<dbReference type="PROSITE" id="PS50112">
    <property type="entry name" value="PAS"/>
    <property type="match status" value="5"/>
</dbReference>
<keyword evidence="6" id="KW-0175">Coiled coil</keyword>
<dbReference type="PROSITE" id="PS50113">
    <property type="entry name" value="PAC"/>
    <property type="match status" value="7"/>
</dbReference>
<dbReference type="SMART" id="SM00091">
    <property type="entry name" value="PAS"/>
    <property type="match status" value="7"/>
</dbReference>
<organism evidence="11 12">
    <name type="scientific">Halorussus gelatinilyticus</name>
    <dbReference type="NCBI Taxonomy" id="2937524"/>
    <lineage>
        <taxon>Archaea</taxon>
        <taxon>Methanobacteriati</taxon>
        <taxon>Methanobacteriota</taxon>
        <taxon>Stenosarchaea group</taxon>
        <taxon>Halobacteria</taxon>
        <taxon>Halobacteriales</taxon>
        <taxon>Haladaptataceae</taxon>
        <taxon>Halorussus</taxon>
    </lineage>
</organism>
<dbReference type="SUPFAM" id="SSF47384">
    <property type="entry name" value="Homodimeric domain of signal transducing histidine kinase"/>
    <property type="match status" value="1"/>
</dbReference>
<evidence type="ECO:0000256" key="1">
    <source>
        <dbReference type="ARBA" id="ARBA00000085"/>
    </source>
</evidence>
<feature type="domain" description="Histidine kinase" evidence="8">
    <location>
        <begin position="1044"/>
        <end position="1235"/>
    </location>
</feature>
<dbReference type="RefSeq" id="WP_248655003.1">
    <property type="nucleotide sequence ID" value="NZ_CP096658.1"/>
</dbReference>
<evidence type="ECO:0000259" key="8">
    <source>
        <dbReference type="PROSITE" id="PS50109"/>
    </source>
</evidence>
<feature type="domain" description="PAS" evidence="9">
    <location>
        <begin position="21"/>
        <end position="91"/>
    </location>
</feature>
<evidence type="ECO:0000256" key="2">
    <source>
        <dbReference type="ARBA" id="ARBA00012438"/>
    </source>
</evidence>
<dbReference type="EMBL" id="CP096658">
    <property type="protein sequence ID" value="UPW00592.1"/>
    <property type="molecule type" value="Genomic_DNA"/>
</dbReference>
<feature type="coiled-coil region" evidence="6">
    <location>
        <begin position="502"/>
        <end position="529"/>
    </location>
</feature>
<reference evidence="11" key="1">
    <citation type="submission" date="2022-04" db="EMBL/GenBank/DDBJ databases">
        <title>Diverse halophilic archaea isolated from saline environments.</title>
        <authorList>
            <person name="Cui H.-L."/>
        </authorList>
    </citation>
    <scope>NUCLEOTIDE SEQUENCE</scope>
    <source>
        <strain evidence="11">XZYJT40</strain>
    </source>
</reference>
<dbReference type="InterPro" id="IPR001610">
    <property type="entry name" value="PAC"/>
</dbReference>
<evidence type="ECO:0000259" key="9">
    <source>
        <dbReference type="PROSITE" id="PS50112"/>
    </source>
</evidence>
<feature type="domain" description="PAC" evidence="10">
    <location>
        <begin position="95"/>
        <end position="146"/>
    </location>
</feature>
<dbReference type="SMART" id="SM00086">
    <property type="entry name" value="PAC"/>
    <property type="match status" value="6"/>
</dbReference>
<feature type="domain" description="PAC" evidence="10">
    <location>
        <begin position="712"/>
        <end position="763"/>
    </location>
</feature>
<feature type="domain" description="PAC" evidence="10">
    <location>
        <begin position="455"/>
        <end position="518"/>
    </location>
</feature>
<feature type="domain" description="PAS" evidence="9">
    <location>
        <begin position="894"/>
        <end position="936"/>
    </location>
</feature>
<dbReference type="InterPro" id="IPR000700">
    <property type="entry name" value="PAS-assoc_C"/>
</dbReference>
<dbReference type="InterPro" id="IPR036097">
    <property type="entry name" value="HisK_dim/P_sf"/>
</dbReference>
<evidence type="ECO:0000256" key="7">
    <source>
        <dbReference type="SAM" id="MobiDB-lite"/>
    </source>
</evidence>
<dbReference type="InterPro" id="IPR035965">
    <property type="entry name" value="PAS-like_dom_sf"/>
</dbReference>
<dbReference type="GO" id="GO:0000155">
    <property type="term" value="F:phosphorelay sensor kinase activity"/>
    <property type="evidence" value="ECO:0007669"/>
    <property type="project" value="InterPro"/>
</dbReference>
<dbReference type="CDD" id="cd00082">
    <property type="entry name" value="HisKA"/>
    <property type="match status" value="1"/>
</dbReference>
<protein>
    <recommendedName>
        <fullName evidence="2">histidine kinase</fullName>
        <ecNumber evidence="2">2.7.13.3</ecNumber>
    </recommendedName>
</protein>
<evidence type="ECO:0000313" key="11">
    <source>
        <dbReference type="EMBL" id="UPW00592.1"/>
    </source>
</evidence>
<dbReference type="PROSITE" id="PS50109">
    <property type="entry name" value="HIS_KIN"/>
    <property type="match status" value="1"/>
</dbReference>
<dbReference type="Gene3D" id="3.30.450.20">
    <property type="entry name" value="PAS domain"/>
    <property type="match status" value="8"/>
</dbReference>
<dbReference type="SUPFAM" id="SSF55785">
    <property type="entry name" value="PYP-like sensor domain (PAS domain)"/>
    <property type="match status" value="8"/>
</dbReference>
<dbReference type="CDD" id="cd00130">
    <property type="entry name" value="PAS"/>
    <property type="match status" value="6"/>
</dbReference>
<gene>
    <name evidence="11" type="ORF">M0R88_00470</name>
</gene>
<evidence type="ECO:0000256" key="4">
    <source>
        <dbReference type="ARBA" id="ARBA00022679"/>
    </source>
</evidence>
<feature type="domain" description="PAS" evidence="9">
    <location>
        <begin position="281"/>
        <end position="351"/>
    </location>
</feature>
<dbReference type="InterPro" id="IPR003661">
    <property type="entry name" value="HisK_dim/P_dom"/>
</dbReference>
<dbReference type="GeneID" id="72188283"/>
<dbReference type="PANTHER" id="PTHR43304:SF1">
    <property type="entry name" value="PAC DOMAIN-CONTAINING PROTEIN"/>
    <property type="match status" value="1"/>
</dbReference>
<dbReference type="Gene3D" id="3.30.565.10">
    <property type="entry name" value="Histidine kinase-like ATPase, C-terminal domain"/>
    <property type="match status" value="1"/>
</dbReference>
<keyword evidence="5" id="KW-0418">Kinase</keyword>
<dbReference type="Pfam" id="PF02518">
    <property type="entry name" value="HATPase_c"/>
    <property type="match status" value="1"/>
</dbReference>
<comment type="catalytic activity">
    <reaction evidence="1">
        <text>ATP + protein L-histidine = ADP + protein N-phospho-L-histidine.</text>
        <dbReference type="EC" id="2.7.13.3"/>
    </reaction>
</comment>
<feature type="domain" description="PAC" evidence="10">
    <location>
        <begin position="841"/>
        <end position="893"/>
    </location>
</feature>
<feature type="domain" description="PAS" evidence="9">
    <location>
        <begin position="640"/>
        <end position="710"/>
    </location>
</feature>
<dbReference type="SMART" id="SM00388">
    <property type="entry name" value="HisKA"/>
    <property type="match status" value="1"/>
</dbReference>
<feature type="compositionally biased region" description="Basic and acidic residues" evidence="7">
    <location>
        <begin position="201"/>
        <end position="213"/>
    </location>
</feature>
<dbReference type="KEGG" id="haxz:M0R88_00470"/>
<feature type="domain" description="PAC" evidence="10">
    <location>
        <begin position="971"/>
        <end position="1026"/>
    </location>
</feature>
<name>A0A8U0IJW7_9EURY</name>
<dbReference type="InterPro" id="IPR013655">
    <property type="entry name" value="PAS_fold_3"/>
</dbReference>
<dbReference type="Proteomes" id="UP000830434">
    <property type="component" value="Chromosome"/>
</dbReference>
<keyword evidence="3" id="KW-0597">Phosphoprotein</keyword>
<dbReference type="PANTHER" id="PTHR43304">
    <property type="entry name" value="PHYTOCHROME-LIKE PROTEIN CPH1"/>
    <property type="match status" value="1"/>
</dbReference>
<dbReference type="Pfam" id="PF08448">
    <property type="entry name" value="PAS_4"/>
    <property type="match status" value="7"/>
</dbReference>
<dbReference type="AlphaFoldDB" id="A0A8U0IJW7"/>
<feature type="domain" description="PAC" evidence="10">
    <location>
        <begin position="577"/>
        <end position="639"/>
    </location>
</feature>
<dbReference type="Gene3D" id="2.10.70.100">
    <property type="match status" value="1"/>
</dbReference>
<dbReference type="Gene3D" id="1.10.287.130">
    <property type="match status" value="1"/>
</dbReference>
<sequence>MSERAGAANDEFWEGADEDGALQRYRTLVNAIDDGIYQLDADGRFVAVNDVIPELSGYDREELLGEHVSVILDADDVATVQREIERRLTDDDRQETVDFTVETADGDRVPCELRLNLLVEDGQFRGTIGVIRDVSERVRTERELGERERQLERERDLTEEVLDASPVGVMVLDADGAVTRINDRAADLLGIPEDELDGYDPDDRPTYDEEGRPVTVEDHPFAEVLETGEPVYDRVLQVERLDGERRWLSVNAEPIIEDGKVVRVVTTGEDVTEMKRRERELESELAEIIGRVTDAFYALDDEWQFTHVNDRAEELIDYQGEGLVGENFWEVFEWATDSKLGEEYREAMATQEPTSFEFYYPAPLEAWYEVHAYPSESGLSVYFRDVTERRERERELEEYRSRYRTLVENFPNGAVALVDRDRRYVTFGGTPEVEGVTRDDLEGSYLREALPDELADVVVPCYEAALDGEQVRAEATLGDETYQFQFLPVRDDDGEVFAALGMSQDVTEREEYQRRLEESERRYRTLAEYFPNGIVTLFDRDLEYTLAAGRRFADIPVEPDDLEGRSFREVWDEATADALEPAFEAALDGEERSVELTYAGREWILHAVPITDEGGDVFAGMTMAQDITERKERERQLQRYREYTDAVLDAIDDLFYIFDESGDLQRWNDTLSAVTGYPPEEVTSMHALEFFDEESGAEIADAIRRGFETGHAQVEAEIRTKDGDRIPYEFVASTLEDPDGERVLAGIGRDVTERRERERYLREAKSQLEAATEAGAVGTWEWHVPDDEFVAGASFARTLGIDPEAAREGVSLDRVVASIHEDDRERVERHIEDTLDACDEYEEEYRVRNADGDVRWVVARGHVECDEAGNPVRFPGALTDITERKRAELERDEHRKQLETLFEVLPVGVVVADGDGRVTESNEAAKELWGVEEFDVESVADHQRYRGWHADTGEPVETDEFPLVRVVRGEELSEPKIYEIERADGERRTVMVHGMPVRDASGDVTYGVVTLTDVTERREYQSQLEATVEKLEESNERLESFASMLAHELRNPVTIGQIYTRQLPTDDAGATEAVEYVTEAFDRIEDMIDVMLVLTRGRDAVGAGNSLALSAAAREAWKSVDAPDTTLDATVGEVVEADETYLRHLFRNLFENAVQHGDATEVRVGSLSKGFYVADDGNGISEDERDDVFEAGFTTAGDEGGTGLGLAFVRELAEVYGWDYDVTESESGGARIEFRSVEFVTDE</sequence>
<dbReference type="InterPro" id="IPR003594">
    <property type="entry name" value="HATPase_dom"/>
</dbReference>
<dbReference type="InterPro" id="IPR013656">
    <property type="entry name" value="PAS_4"/>
</dbReference>
<feature type="region of interest" description="Disordered" evidence="7">
    <location>
        <begin position="192"/>
        <end position="213"/>
    </location>
</feature>
<evidence type="ECO:0000259" key="10">
    <source>
        <dbReference type="PROSITE" id="PS50113"/>
    </source>
</evidence>
<dbReference type="EC" id="2.7.13.3" evidence="2"/>
<evidence type="ECO:0000256" key="5">
    <source>
        <dbReference type="ARBA" id="ARBA00022777"/>
    </source>
</evidence>
<feature type="domain" description="PAS" evidence="9">
    <location>
        <begin position="154"/>
        <end position="198"/>
    </location>
</feature>
<dbReference type="InterPro" id="IPR000014">
    <property type="entry name" value="PAS"/>
</dbReference>
<evidence type="ECO:0000256" key="6">
    <source>
        <dbReference type="SAM" id="Coils"/>
    </source>
</evidence>
<accession>A0A8U0IJW7</accession>
<dbReference type="InterPro" id="IPR036890">
    <property type="entry name" value="HATPase_C_sf"/>
</dbReference>
<dbReference type="Pfam" id="PF08447">
    <property type="entry name" value="PAS_3"/>
    <property type="match status" value="1"/>
</dbReference>
<dbReference type="NCBIfam" id="TIGR00229">
    <property type="entry name" value="sensory_box"/>
    <property type="match status" value="8"/>
</dbReference>
<dbReference type="SUPFAM" id="SSF55874">
    <property type="entry name" value="ATPase domain of HSP90 chaperone/DNA topoisomerase II/histidine kinase"/>
    <property type="match status" value="1"/>
</dbReference>
<dbReference type="SMART" id="SM00387">
    <property type="entry name" value="HATPase_c"/>
    <property type="match status" value="1"/>
</dbReference>
<keyword evidence="4" id="KW-0808">Transferase</keyword>
<evidence type="ECO:0000313" key="12">
    <source>
        <dbReference type="Proteomes" id="UP000830434"/>
    </source>
</evidence>
<keyword evidence="12" id="KW-1185">Reference proteome</keyword>
<proteinExistence type="predicted"/>
<dbReference type="InterPro" id="IPR005467">
    <property type="entry name" value="His_kinase_dom"/>
</dbReference>
<dbReference type="Pfam" id="PF00512">
    <property type="entry name" value="HisKA"/>
    <property type="match status" value="1"/>
</dbReference>
<evidence type="ECO:0000256" key="3">
    <source>
        <dbReference type="ARBA" id="ARBA00022553"/>
    </source>
</evidence>
<dbReference type="InterPro" id="IPR052162">
    <property type="entry name" value="Sensor_kinase/Photoreceptor"/>
</dbReference>
<feature type="domain" description="PAC" evidence="10">
    <location>
        <begin position="232"/>
        <end position="283"/>
    </location>
</feature>